<name>A0A163BZY3_DIDRA</name>
<dbReference type="PANTHER" id="PTHR31845:SF19">
    <property type="entry name" value="TRANSCRIPTION FACTOR DOMAIN-CONTAINING PROTEIN"/>
    <property type="match status" value="1"/>
</dbReference>
<keyword evidence="5" id="KW-0539">Nucleus</keyword>
<comment type="subcellular location">
    <subcellularLocation>
        <location evidence="1">Nucleus</location>
    </subcellularLocation>
</comment>
<reference evidence="6 7" key="1">
    <citation type="journal article" date="2016" name="Sci. Rep.">
        <title>Draft genome sequencing and secretome analysis of fungal phytopathogen Ascochyta rabiei provides insight into the necrotrophic effector repertoire.</title>
        <authorList>
            <person name="Verma S."/>
            <person name="Gazara R.K."/>
            <person name="Nizam S."/>
            <person name="Parween S."/>
            <person name="Chattopadhyay D."/>
            <person name="Verma P.K."/>
        </authorList>
    </citation>
    <scope>NUCLEOTIDE SEQUENCE [LARGE SCALE GENOMIC DNA]</scope>
    <source>
        <strain evidence="6 7">ArDII</strain>
    </source>
</reference>
<evidence type="ECO:0000256" key="3">
    <source>
        <dbReference type="ARBA" id="ARBA00023125"/>
    </source>
</evidence>
<keyword evidence="4" id="KW-0804">Transcription</keyword>
<evidence type="ECO:0000313" key="6">
    <source>
        <dbReference type="EMBL" id="KZM22118.1"/>
    </source>
</evidence>
<keyword evidence="2" id="KW-0805">Transcription regulation</keyword>
<evidence type="ECO:0000256" key="4">
    <source>
        <dbReference type="ARBA" id="ARBA00023163"/>
    </source>
</evidence>
<dbReference type="AlphaFoldDB" id="A0A163BZY3"/>
<keyword evidence="7" id="KW-1185">Reference proteome</keyword>
<dbReference type="InterPro" id="IPR051089">
    <property type="entry name" value="prtT"/>
</dbReference>
<organism evidence="6 7">
    <name type="scientific">Didymella rabiei</name>
    <name type="common">Chickpea ascochyta blight fungus</name>
    <name type="synonym">Mycosphaerella rabiei</name>
    <dbReference type="NCBI Taxonomy" id="5454"/>
    <lineage>
        <taxon>Eukaryota</taxon>
        <taxon>Fungi</taxon>
        <taxon>Dikarya</taxon>
        <taxon>Ascomycota</taxon>
        <taxon>Pezizomycotina</taxon>
        <taxon>Dothideomycetes</taxon>
        <taxon>Pleosporomycetidae</taxon>
        <taxon>Pleosporales</taxon>
        <taxon>Pleosporineae</taxon>
        <taxon>Didymellaceae</taxon>
        <taxon>Ascochyta</taxon>
    </lineage>
</organism>
<evidence type="ECO:0000256" key="2">
    <source>
        <dbReference type="ARBA" id="ARBA00023015"/>
    </source>
</evidence>
<dbReference type="EMBL" id="JYNV01000224">
    <property type="protein sequence ID" value="KZM22118.1"/>
    <property type="molecule type" value="Genomic_DNA"/>
</dbReference>
<dbReference type="OrthoDB" id="39175at2759"/>
<accession>A0A163BZY3</accession>
<evidence type="ECO:0000256" key="5">
    <source>
        <dbReference type="ARBA" id="ARBA00023242"/>
    </source>
</evidence>
<dbReference type="GO" id="GO:0005634">
    <property type="term" value="C:nucleus"/>
    <property type="evidence" value="ECO:0007669"/>
    <property type="project" value="UniProtKB-SubCell"/>
</dbReference>
<keyword evidence="3" id="KW-0238">DNA-binding</keyword>
<comment type="caution">
    <text evidence="6">The sequence shown here is derived from an EMBL/GenBank/DDBJ whole genome shotgun (WGS) entry which is preliminary data.</text>
</comment>
<dbReference type="PANTHER" id="PTHR31845">
    <property type="entry name" value="FINGER DOMAIN PROTEIN, PUTATIVE-RELATED"/>
    <property type="match status" value="1"/>
</dbReference>
<evidence type="ECO:0000313" key="7">
    <source>
        <dbReference type="Proteomes" id="UP000076837"/>
    </source>
</evidence>
<proteinExistence type="predicted"/>
<protein>
    <submittedName>
        <fullName evidence="6">Uncharacterized protein</fullName>
    </submittedName>
</protein>
<sequence>MVSETSSNAEERTPAPAPVQVDNDVTVDPHVLGTASTRASGAVSASLLPSIYSTSPAVNHRSDDQSTLLADLGPQYPDDSVFSARDVAQWLQIFKERLLCTASILEPTDFADSEKLLKESPDLITCIVYVTSRYVPGYNNLRHSLKEKVVRFLQSTFAQVSLSPERQVADLQALVILYMFTRSGAIEKAADQNSSSVDFWSVKATCEAQALRMALHRTAECLYTRLRAGDGIQRSDDLVKLYLYQLWLFSTSHHVAIVTGTPPTIMADASIRAAPSLLESLKYDPAVIVTVAEAELCLVWYTLGAKDPKIKEWWCRPSIQELATTESSSLSHKDVDAALADCKYRLWLKHNTTLDSIAVLGMSPDYYLHYTRFCLDTFFLPQASSRDTPETSIRAVTRCVESALSVLNLSSRIGPAGKDQLRYFPGFLFVMLSYCSTFVLKAIQAYPDTVPNSAAALDTVRRIADFMVDLGLERGHGGDAFAAGQSVLQEIFRIQRGSQAHPPTQQPSPTPTLLHNEQAQGEQQWLQDVFDQQFLDSGYSFPRWDERFNFG</sequence>
<dbReference type="CDD" id="cd12148">
    <property type="entry name" value="fungal_TF_MHR"/>
    <property type="match status" value="1"/>
</dbReference>
<gene>
    <name evidence="6" type="ORF">ST47_g6730</name>
</gene>
<dbReference type="GO" id="GO:0000981">
    <property type="term" value="F:DNA-binding transcription factor activity, RNA polymerase II-specific"/>
    <property type="evidence" value="ECO:0007669"/>
    <property type="project" value="TreeGrafter"/>
</dbReference>
<dbReference type="Proteomes" id="UP000076837">
    <property type="component" value="Unassembled WGS sequence"/>
</dbReference>
<dbReference type="GO" id="GO:0000976">
    <property type="term" value="F:transcription cis-regulatory region binding"/>
    <property type="evidence" value="ECO:0007669"/>
    <property type="project" value="TreeGrafter"/>
</dbReference>
<evidence type="ECO:0000256" key="1">
    <source>
        <dbReference type="ARBA" id="ARBA00004123"/>
    </source>
</evidence>